<name>A0ACD3B7M9_9AGAR</name>
<protein>
    <submittedName>
        <fullName evidence="1">Uncharacterized protein</fullName>
    </submittedName>
</protein>
<keyword evidence="2" id="KW-1185">Reference proteome</keyword>
<evidence type="ECO:0000313" key="1">
    <source>
        <dbReference type="EMBL" id="TFK74098.1"/>
    </source>
</evidence>
<dbReference type="Proteomes" id="UP000308600">
    <property type="component" value="Unassembled WGS sequence"/>
</dbReference>
<gene>
    <name evidence="1" type="ORF">BDN72DRAFT_955962</name>
</gene>
<proteinExistence type="predicted"/>
<accession>A0ACD3B7M9</accession>
<organism evidence="1 2">
    <name type="scientific">Pluteus cervinus</name>
    <dbReference type="NCBI Taxonomy" id="181527"/>
    <lineage>
        <taxon>Eukaryota</taxon>
        <taxon>Fungi</taxon>
        <taxon>Dikarya</taxon>
        <taxon>Basidiomycota</taxon>
        <taxon>Agaricomycotina</taxon>
        <taxon>Agaricomycetes</taxon>
        <taxon>Agaricomycetidae</taxon>
        <taxon>Agaricales</taxon>
        <taxon>Pluteineae</taxon>
        <taxon>Pluteaceae</taxon>
        <taxon>Pluteus</taxon>
    </lineage>
</organism>
<sequence>MDAQFLLLPEELLIEIVQVSSLGSIICIRQTCKRLYNISKSAAVWRYIASREHPQPLLLERPVESYTPDDLEVLVLKRRRVEVGFRKLMQGGKSPRFKISLDCYVNGTMHLIRGGRWLLISTPNGGVIYLDLDIKLQAASNLFNPWRILVRERTTSRNYTTHMSIDIDHTSPYLKFNLALLCFSSYLTTIYEIEVWQVTMELNDRGFGVGLQAKLLNSFSDEPPQWVGSVALQGDNLLCTIFVSPSYRTHVVVLPWKEANSADFLKRAIDCHSLSFSFVHATPGQRLFTADNGVGRLIDLSSVPETTTILAPQGIASLQPLATAPFPSYITNLSGFTAYPDGSVRCVASDNKTLYGIVGSSTSGEDPNSESLQVIPLAKATKPTDFGRSIILSDDFCLMWSTSKGLTLRQIAWPTDPSSKSDIRHLTDNPGVRLDRSTPIAHKANFSCLLDASSGRVIVQQRGFLYVYDFALLS</sequence>
<reference evidence="1 2" key="1">
    <citation type="journal article" date="2019" name="Nat. Ecol. Evol.">
        <title>Megaphylogeny resolves global patterns of mushroom evolution.</title>
        <authorList>
            <person name="Varga T."/>
            <person name="Krizsan K."/>
            <person name="Foldi C."/>
            <person name="Dima B."/>
            <person name="Sanchez-Garcia M."/>
            <person name="Sanchez-Ramirez S."/>
            <person name="Szollosi G.J."/>
            <person name="Szarkandi J.G."/>
            <person name="Papp V."/>
            <person name="Albert L."/>
            <person name="Andreopoulos W."/>
            <person name="Angelini C."/>
            <person name="Antonin V."/>
            <person name="Barry K.W."/>
            <person name="Bougher N.L."/>
            <person name="Buchanan P."/>
            <person name="Buyck B."/>
            <person name="Bense V."/>
            <person name="Catcheside P."/>
            <person name="Chovatia M."/>
            <person name="Cooper J."/>
            <person name="Damon W."/>
            <person name="Desjardin D."/>
            <person name="Finy P."/>
            <person name="Geml J."/>
            <person name="Haridas S."/>
            <person name="Hughes K."/>
            <person name="Justo A."/>
            <person name="Karasinski D."/>
            <person name="Kautmanova I."/>
            <person name="Kiss B."/>
            <person name="Kocsube S."/>
            <person name="Kotiranta H."/>
            <person name="LaButti K.M."/>
            <person name="Lechner B.E."/>
            <person name="Liimatainen K."/>
            <person name="Lipzen A."/>
            <person name="Lukacs Z."/>
            <person name="Mihaltcheva S."/>
            <person name="Morgado L.N."/>
            <person name="Niskanen T."/>
            <person name="Noordeloos M.E."/>
            <person name="Ohm R.A."/>
            <person name="Ortiz-Santana B."/>
            <person name="Ovrebo C."/>
            <person name="Racz N."/>
            <person name="Riley R."/>
            <person name="Savchenko A."/>
            <person name="Shiryaev A."/>
            <person name="Soop K."/>
            <person name="Spirin V."/>
            <person name="Szebenyi C."/>
            <person name="Tomsovsky M."/>
            <person name="Tulloss R.E."/>
            <person name="Uehling J."/>
            <person name="Grigoriev I.V."/>
            <person name="Vagvolgyi C."/>
            <person name="Papp T."/>
            <person name="Martin F.M."/>
            <person name="Miettinen O."/>
            <person name="Hibbett D.S."/>
            <person name="Nagy L.G."/>
        </authorList>
    </citation>
    <scope>NUCLEOTIDE SEQUENCE [LARGE SCALE GENOMIC DNA]</scope>
    <source>
        <strain evidence="1 2">NL-1719</strain>
    </source>
</reference>
<evidence type="ECO:0000313" key="2">
    <source>
        <dbReference type="Proteomes" id="UP000308600"/>
    </source>
</evidence>
<dbReference type="EMBL" id="ML208270">
    <property type="protein sequence ID" value="TFK74098.1"/>
    <property type="molecule type" value="Genomic_DNA"/>
</dbReference>